<dbReference type="SMART" id="SM00353">
    <property type="entry name" value="HLH"/>
    <property type="match status" value="1"/>
</dbReference>
<dbReference type="GO" id="GO:0000978">
    <property type="term" value="F:RNA polymerase II cis-regulatory region sequence-specific DNA binding"/>
    <property type="evidence" value="ECO:0007669"/>
    <property type="project" value="TreeGrafter"/>
</dbReference>
<dbReference type="GO" id="GO:0005634">
    <property type="term" value="C:nucleus"/>
    <property type="evidence" value="ECO:0007669"/>
    <property type="project" value="UniProtKB-SubCell"/>
</dbReference>
<feature type="compositionally biased region" description="Polar residues" evidence="5">
    <location>
        <begin position="10"/>
        <end position="42"/>
    </location>
</feature>
<dbReference type="PROSITE" id="PS50888">
    <property type="entry name" value="BHLH"/>
    <property type="match status" value="1"/>
</dbReference>
<feature type="domain" description="BHLH" evidence="6">
    <location>
        <begin position="299"/>
        <end position="382"/>
    </location>
</feature>
<accession>A0A1E4SNA5</accession>
<organism evidence="7 8">
    <name type="scientific">Suhomyces tanzawaensis NRRL Y-17324</name>
    <dbReference type="NCBI Taxonomy" id="984487"/>
    <lineage>
        <taxon>Eukaryota</taxon>
        <taxon>Fungi</taxon>
        <taxon>Dikarya</taxon>
        <taxon>Ascomycota</taxon>
        <taxon>Saccharomycotina</taxon>
        <taxon>Pichiomycetes</taxon>
        <taxon>Debaryomycetaceae</taxon>
        <taxon>Suhomyces</taxon>
    </lineage>
</organism>
<protein>
    <recommendedName>
        <fullName evidence="6">BHLH domain-containing protein</fullName>
    </recommendedName>
</protein>
<proteinExistence type="predicted"/>
<dbReference type="AlphaFoldDB" id="A0A1E4SNA5"/>
<keyword evidence="4" id="KW-0539">Nucleus</keyword>
<evidence type="ECO:0000256" key="1">
    <source>
        <dbReference type="ARBA" id="ARBA00004123"/>
    </source>
</evidence>
<sequence length="480" mass="53034">MEEFLKDSPSDYNNQFNGSSSNATPNIGNSQYSGAGSSNGNFPGSDFSLEDIGVGYDNINQQEYLSPSSKQQPLNPIGNYGEYNNGFNQGQVDFTNPVNTLNDPFLEDLENLNFPQNMGLNPQNTNPQFINPTTTSNLDEIISPQNNASLDNGNNAFLNPRYFSPPNRNVNFNSLNSIAEDSNTFSPNLSRHGSISVPNNQYSNSFNTVTGPDLNTGSYLSPQANSQYVSPNYDSFDTLRSPSNSYLSSPPQFQHSREANSNLLSPPTTSSMSTSVPSGGNSRDSLPTKQLTKEEKLKRRREFHNAVERRRRDLIKERIKELGLIVPPSLLNPQLCAVQMLQKNTSLNSSGINDLIASIKVKETKPNKSTILNKSVDYIEHLKYVLSQQEKSKVDLTKQIIALQKTLNKDPNTAQSAPNDLTNVGNELQSQNSQQFGELDSANLNNETYFNPDDFFLDMIGNTNSNLNGLGNNNGTSDFF</sequence>
<keyword evidence="3" id="KW-0804">Transcription</keyword>
<dbReference type="OrthoDB" id="690068at2759"/>
<evidence type="ECO:0000256" key="3">
    <source>
        <dbReference type="ARBA" id="ARBA00023163"/>
    </source>
</evidence>
<feature type="region of interest" description="Disordered" evidence="5">
    <location>
        <begin position="240"/>
        <end position="299"/>
    </location>
</feature>
<evidence type="ECO:0000256" key="4">
    <source>
        <dbReference type="ARBA" id="ARBA00023242"/>
    </source>
</evidence>
<feature type="region of interest" description="Disordered" evidence="5">
    <location>
        <begin position="1"/>
        <end position="46"/>
    </location>
</feature>
<evidence type="ECO:0000256" key="5">
    <source>
        <dbReference type="SAM" id="MobiDB-lite"/>
    </source>
</evidence>
<evidence type="ECO:0000259" key="6">
    <source>
        <dbReference type="PROSITE" id="PS50888"/>
    </source>
</evidence>
<dbReference type="SUPFAM" id="SSF47459">
    <property type="entry name" value="HLH, helix-loop-helix DNA-binding domain"/>
    <property type="match status" value="1"/>
</dbReference>
<gene>
    <name evidence="7" type="ORF">CANTADRAFT_47807</name>
</gene>
<evidence type="ECO:0000313" key="8">
    <source>
        <dbReference type="Proteomes" id="UP000094285"/>
    </source>
</evidence>
<dbReference type="InterPro" id="IPR051732">
    <property type="entry name" value="USF"/>
</dbReference>
<feature type="compositionally biased region" description="Low complexity" evidence="5">
    <location>
        <begin position="260"/>
        <end position="282"/>
    </location>
</feature>
<dbReference type="PANTHER" id="PTHR46117:SF3">
    <property type="entry name" value="FI24210P1"/>
    <property type="match status" value="1"/>
</dbReference>
<keyword evidence="2" id="KW-0805">Transcription regulation</keyword>
<dbReference type="PANTHER" id="PTHR46117">
    <property type="entry name" value="FI24210P1"/>
    <property type="match status" value="1"/>
</dbReference>
<evidence type="ECO:0000256" key="2">
    <source>
        <dbReference type="ARBA" id="ARBA00023015"/>
    </source>
</evidence>
<dbReference type="EMBL" id="KV453910">
    <property type="protein sequence ID" value="ODV81000.1"/>
    <property type="molecule type" value="Genomic_DNA"/>
</dbReference>
<dbReference type="GeneID" id="30983644"/>
<reference evidence="8" key="1">
    <citation type="submission" date="2016-05" db="EMBL/GenBank/DDBJ databases">
        <title>Comparative genomics of biotechnologically important yeasts.</title>
        <authorList>
            <consortium name="DOE Joint Genome Institute"/>
            <person name="Riley R."/>
            <person name="Haridas S."/>
            <person name="Wolfe K.H."/>
            <person name="Lopes M.R."/>
            <person name="Hittinger C.T."/>
            <person name="Goker M."/>
            <person name="Salamov A."/>
            <person name="Wisecaver J."/>
            <person name="Long T.M."/>
            <person name="Aerts A.L."/>
            <person name="Barry K."/>
            <person name="Choi C."/>
            <person name="Clum A."/>
            <person name="Coughlan A.Y."/>
            <person name="Deshpande S."/>
            <person name="Douglass A.P."/>
            <person name="Hanson S.J."/>
            <person name="Klenk H.-P."/>
            <person name="Labutti K."/>
            <person name="Lapidus A."/>
            <person name="Lindquist E."/>
            <person name="Lipzen A."/>
            <person name="Meier-Kolthoff J.P."/>
            <person name="Ohm R.A."/>
            <person name="Otillar R.P."/>
            <person name="Pangilinan J."/>
            <person name="Peng Y."/>
            <person name="Rokas A."/>
            <person name="Rosa C.A."/>
            <person name="Scheuner C."/>
            <person name="Sibirny A.A."/>
            <person name="Slot J.C."/>
            <person name="Stielow J.B."/>
            <person name="Sun H."/>
            <person name="Kurtzman C.P."/>
            <person name="Blackwell M."/>
            <person name="Grigoriev I.V."/>
            <person name="Jeffries T.W."/>
        </authorList>
    </citation>
    <scope>NUCLEOTIDE SEQUENCE [LARGE SCALE GENOMIC DNA]</scope>
    <source>
        <strain evidence="8">NRRL Y-17324</strain>
    </source>
</reference>
<evidence type="ECO:0000313" key="7">
    <source>
        <dbReference type="EMBL" id="ODV81000.1"/>
    </source>
</evidence>
<dbReference type="STRING" id="984487.A0A1E4SNA5"/>
<keyword evidence="8" id="KW-1185">Reference proteome</keyword>
<dbReference type="FunFam" id="4.10.280.10:FF:000105">
    <property type="entry name" value="Rtg3p"/>
    <property type="match status" value="1"/>
</dbReference>
<feature type="compositionally biased region" description="Polar residues" evidence="5">
    <location>
        <begin position="240"/>
        <end position="254"/>
    </location>
</feature>
<comment type="subcellular location">
    <subcellularLocation>
        <location evidence="1">Nucleus</location>
    </subcellularLocation>
</comment>
<dbReference type="InterPro" id="IPR036638">
    <property type="entry name" value="HLH_DNA-bd_sf"/>
</dbReference>
<dbReference type="Proteomes" id="UP000094285">
    <property type="component" value="Unassembled WGS sequence"/>
</dbReference>
<dbReference type="GO" id="GO:0000981">
    <property type="term" value="F:DNA-binding transcription factor activity, RNA polymerase II-specific"/>
    <property type="evidence" value="ECO:0007669"/>
    <property type="project" value="TreeGrafter"/>
</dbReference>
<dbReference type="Gene3D" id="4.10.280.10">
    <property type="entry name" value="Helix-loop-helix DNA-binding domain"/>
    <property type="match status" value="1"/>
</dbReference>
<name>A0A1E4SNA5_9ASCO</name>
<dbReference type="GO" id="GO:0046983">
    <property type="term" value="F:protein dimerization activity"/>
    <property type="evidence" value="ECO:0007669"/>
    <property type="project" value="InterPro"/>
</dbReference>
<dbReference type="RefSeq" id="XP_020066122.1">
    <property type="nucleotide sequence ID" value="XM_020209508.1"/>
</dbReference>
<dbReference type="CDD" id="cd11387">
    <property type="entry name" value="bHLHzip_USF_MITF"/>
    <property type="match status" value="1"/>
</dbReference>
<dbReference type="InterPro" id="IPR011598">
    <property type="entry name" value="bHLH_dom"/>
</dbReference>
<dbReference type="Pfam" id="PF00010">
    <property type="entry name" value="HLH"/>
    <property type="match status" value="1"/>
</dbReference>